<dbReference type="GeneID" id="54568168"/>
<evidence type="ECO:0000259" key="5">
    <source>
        <dbReference type="PROSITE" id="PS00623"/>
    </source>
</evidence>
<name>A0A6A6D6Z4_ZASCE</name>
<keyword evidence="4" id="KW-0285">Flavoprotein</keyword>
<dbReference type="SUPFAM" id="SSF51905">
    <property type="entry name" value="FAD/NAD(P)-binding domain"/>
    <property type="match status" value="1"/>
</dbReference>
<evidence type="ECO:0000256" key="3">
    <source>
        <dbReference type="PIRSR" id="PIRSR000137-2"/>
    </source>
</evidence>
<dbReference type="PANTHER" id="PTHR11552">
    <property type="entry name" value="GLUCOSE-METHANOL-CHOLINE GMC OXIDOREDUCTASE"/>
    <property type="match status" value="1"/>
</dbReference>
<dbReference type="PANTHER" id="PTHR11552:SF123">
    <property type="entry name" value="GMC OXIDOREDUCTASE (AFU_ORTHOLOGUE AFUA_2G01770)-RELATED"/>
    <property type="match status" value="1"/>
</dbReference>
<dbReference type="GO" id="GO:0050660">
    <property type="term" value="F:flavin adenine dinucleotide binding"/>
    <property type="evidence" value="ECO:0007669"/>
    <property type="project" value="InterPro"/>
</dbReference>
<comment type="cofactor">
    <cofactor evidence="3">
        <name>FAD</name>
        <dbReference type="ChEBI" id="CHEBI:57692"/>
    </cofactor>
</comment>
<evidence type="ECO:0000256" key="1">
    <source>
        <dbReference type="ARBA" id="ARBA00010790"/>
    </source>
</evidence>
<feature type="domain" description="Glucose-methanol-choline oxidoreductase N-terminal" evidence="6">
    <location>
        <begin position="249"/>
        <end position="263"/>
    </location>
</feature>
<dbReference type="SUPFAM" id="SSF54373">
    <property type="entry name" value="FAD-linked reductases, C-terminal domain"/>
    <property type="match status" value="1"/>
</dbReference>
<evidence type="ECO:0000256" key="4">
    <source>
        <dbReference type="RuleBase" id="RU003968"/>
    </source>
</evidence>
<dbReference type="OrthoDB" id="269227at2759"/>
<feature type="active site" description="Proton donor" evidence="2">
    <location>
        <position position="421"/>
    </location>
</feature>
<dbReference type="Proteomes" id="UP000799537">
    <property type="component" value="Unassembled WGS sequence"/>
</dbReference>
<dbReference type="Pfam" id="PF05199">
    <property type="entry name" value="GMC_oxred_C"/>
    <property type="match status" value="1"/>
</dbReference>
<comment type="similarity">
    <text evidence="1 4">Belongs to the GMC oxidoreductase family.</text>
</comment>
<accession>A0A6A6D6Z4</accession>
<dbReference type="PIRSF" id="PIRSF000137">
    <property type="entry name" value="Alcohol_oxidase"/>
    <property type="match status" value="1"/>
</dbReference>
<organism evidence="7 8">
    <name type="scientific">Zasmidium cellare ATCC 36951</name>
    <dbReference type="NCBI Taxonomy" id="1080233"/>
    <lineage>
        <taxon>Eukaryota</taxon>
        <taxon>Fungi</taxon>
        <taxon>Dikarya</taxon>
        <taxon>Ascomycota</taxon>
        <taxon>Pezizomycotina</taxon>
        <taxon>Dothideomycetes</taxon>
        <taxon>Dothideomycetidae</taxon>
        <taxon>Mycosphaerellales</taxon>
        <taxon>Mycosphaerellaceae</taxon>
        <taxon>Zasmidium</taxon>
    </lineage>
</organism>
<dbReference type="PROSITE" id="PS00623">
    <property type="entry name" value="GMC_OXRED_1"/>
    <property type="match status" value="1"/>
</dbReference>
<evidence type="ECO:0000259" key="6">
    <source>
        <dbReference type="PROSITE" id="PS00624"/>
    </source>
</evidence>
<protein>
    <submittedName>
        <fullName evidence="7">GMC oxidoreductase</fullName>
    </submittedName>
</protein>
<dbReference type="Gene3D" id="3.50.50.60">
    <property type="entry name" value="FAD/NAD(P)-binding domain"/>
    <property type="match status" value="2"/>
</dbReference>
<evidence type="ECO:0000313" key="7">
    <source>
        <dbReference type="EMBL" id="KAF2173396.1"/>
    </source>
</evidence>
<feature type="domain" description="Glucose-methanol-choline oxidoreductase N-terminal" evidence="5">
    <location>
        <begin position="83"/>
        <end position="106"/>
    </location>
</feature>
<dbReference type="AlphaFoldDB" id="A0A6A6D6Z4"/>
<sequence>MSSTTYDYIIAGGGLSGCVLASRLAQALPSHKILLLETGPDSRNNDAIASPGNAWMITPDYYHNYETLPQKHLEGRRVALKTGRALGGGSAVNYGGWTRGDRSGYDEWADVVGDERWGYEALLPYFKRAETYPLPGLEAQHGYDGPIKPSRGDRGYLLKEDVREAMLSTGVEVNEDANGGDIRGVARLVESWNRRRRTFAAGDYDLSKGEVLTGRTVARVVLEGGVARGVVLGDGKRLEARTEVIISCGALRTPQVLMLSGIGPRSQLEKFGIEVIVDSPQVGENLHDHGMVSFWYKLRHPEQGLAIGSEKFIPFEAPPMDGSHITVSVIGIHATSRGSVSLASTDPDELPLIDPAYLATEHDRAVIRTGAKIVAQMMESPAGQRISVGETPPGPFAPLTSKTSAREIDERARACMATTYHLAGSVAMGQVVDAECRVKGVKGLRVVDASIMPVSIGAHLQGSLYGIAERAAQMIIDAAENA</sequence>
<keyword evidence="8" id="KW-1185">Reference proteome</keyword>
<dbReference type="InterPro" id="IPR000172">
    <property type="entry name" value="GMC_OxRdtase_N"/>
</dbReference>
<dbReference type="Pfam" id="PF00732">
    <property type="entry name" value="GMC_oxred_N"/>
    <property type="match status" value="1"/>
</dbReference>
<dbReference type="PROSITE" id="PS00624">
    <property type="entry name" value="GMC_OXRED_2"/>
    <property type="match status" value="1"/>
</dbReference>
<proteinExistence type="inferred from homology"/>
<evidence type="ECO:0000256" key="2">
    <source>
        <dbReference type="PIRSR" id="PIRSR000137-1"/>
    </source>
</evidence>
<dbReference type="InterPro" id="IPR007867">
    <property type="entry name" value="GMC_OxRtase_C"/>
</dbReference>
<dbReference type="RefSeq" id="XP_033674285.1">
    <property type="nucleotide sequence ID" value="XM_033814896.1"/>
</dbReference>
<gene>
    <name evidence="7" type="ORF">M409DRAFT_61826</name>
</gene>
<dbReference type="InterPro" id="IPR036188">
    <property type="entry name" value="FAD/NAD-bd_sf"/>
</dbReference>
<evidence type="ECO:0000313" key="8">
    <source>
        <dbReference type="Proteomes" id="UP000799537"/>
    </source>
</evidence>
<reference evidence="7" key="1">
    <citation type="journal article" date="2020" name="Stud. Mycol.">
        <title>101 Dothideomycetes genomes: a test case for predicting lifestyles and emergence of pathogens.</title>
        <authorList>
            <person name="Haridas S."/>
            <person name="Albert R."/>
            <person name="Binder M."/>
            <person name="Bloem J."/>
            <person name="Labutti K."/>
            <person name="Salamov A."/>
            <person name="Andreopoulos B."/>
            <person name="Baker S."/>
            <person name="Barry K."/>
            <person name="Bills G."/>
            <person name="Bluhm B."/>
            <person name="Cannon C."/>
            <person name="Castanera R."/>
            <person name="Culley D."/>
            <person name="Daum C."/>
            <person name="Ezra D."/>
            <person name="Gonzalez J."/>
            <person name="Henrissat B."/>
            <person name="Kuo A."/>
            <person name="Liang C."/>
            <person name="Lipzen A."/>
            <person name="Lutzoni F."/>
            <person name="Magnuson J."/>
            <person name="Mondo S."/>
            <person name="Nolan M."/>
            <person name="Ohm R."/>
            <person name="Pangilinan J."/>
            <person name="Park H.-J."/>
            <person name="Ramirez L."/>
            <person name="Alfaro M."/>
            <person name="Sun H."/>
            <person name="Tritt A."/>
            <person name="Yoshinaga Y."/>
            <person name="Zwiers L.-H."/>
            <person name="Turgeon B."/>
            <person name="Goodwin S."/>
            <person name="Spatafora J."/>
            <person name="Crous P."/>
            <person name="Grigoriev I."/>
        </authorList>
    </citation>
    <scope>NUCLEOTIDE SEQUENCE</scope>
    <source>
        <strain evidence="7">ATCC 36951</strain>
    </source>
</reference>
<dbReference type="EMBL" id="ML993579">
    <property type="protein sequence ID" value="KAF2173396.1"/>
    <property type="molecule type" value="Genomic_DNA"/>
</dbReference>
<dbReference type="InterPro" id="IPR012132">
    <property type="entry name" value="GMC_OxRdtase"/>
</dbReference>
<feature type="binding site" evidence="3">
    <location>
        <position position="217"/>
    </location>
    <ligand>
        <name>FAD</name>
        <dbReference type="ChEBI" id="CHEBI:57692"/>
    </ligand>
</feature>
<dbReference type="Gene3D" id="3.30.560.10">
    <property type="entry name" value="Glucose Oxidase, domain 3"/>
    <property type="match status" value="2"/>
</dbReference>
<keyword evidence="3 4" id="KW-0274">FAD</keyword>
<feature type="active site" description="Proton acceptor" evidence="2">
    <location>
        <position position="459"/>
    </location>
</feature>
<dbReference type="GO" id="GO:0016614">
    <property type="term" value="F:oxidoreductase activity, acting on CH-OH group of donors"/>
    <property type="evidence" value="ECO:0007669"/>
    <property type="project" value="InterPro"/>
</dbReference>